<sequence>MPWRAAVAALATRATGQRDPRDAGDRGQRFATKAERADTFEILKRADLRGRVAGEGERQFVARDSATVVADADQFDAPFLELDLDRRAARVEGVFEQLLEH</sequence>
<dbReference type="Proteomes" id="UP000022141">
    <property type="component" value="Unassembled WGS sequence"/>
</dbReference>
<dbReference type="eggNOG" id="ENOG502ZMHX">
    <property type="taxonomic scope" value="Bacteria"/>
</dbReference>
<feature type="compositionally biased region" description="Basic and acidic residues" evidence="1">
    <location>
        <begin position="16"/>
        <end position="30"/>
    </location>
</feature>
<reference evidence="2" key="1">
    <citation type="submission" date="2014-02" db="EMBL/GenBank/DDBJ databases">
        <title>Expanding our view of genomic diversity in Candidatus Accumulibacter clades.</title>
        <authorList>
            <person name="Skennerton C.T."/>
            <person name="Barr J.J."/>
            <person name="Slater F.R."/>
            <person name="Bond P.L."/>
            <person name="Tyson G.W."/>
        </authorList>
    </citation>
    <scope>NUCLEOTIDE SEQUENCE [LARGE SCALE GENOMIC DNA]</scope>
</reference>
<dbReference type="EMBL" id="JEMY01000055">
    <property type="protein sequence ID" value="EXI85474.1"/>
    <property type="molecule type" value="Genomic_DNA"/>
</dbReference>
<organism evidence="2 3">
    <name type="scientific">Accumulibacter regalis</name>
    <dbReference type="NCBI Taxonomy" id="522306"/>
    <lineage>
        <taxon>Bacteria</taxon>
        <taxon>Pseudomonadati</taxon>
        <taxon>Pseudomonadota</taxon>
        <taxon>Betaproteobacteria</taxon>
        <taxon>Candidatus Accumulibacter</taxon>
    </lineage>
</organism>
<name>A0A011R2U9_ACCRE</name>
<evidence type="ECO:0000313" key="3">
    <source>
        <dbReference type="Proteomes" id="UP000022141"/>
    </source>
</evidence>
<evidence type="ECO:0000313" key="2">
    <source>
        <dbReference type="EMBL" id="EXI85474.1"/>
    </source>
</evidence>
<gene>
    <name evidence="2" type="ORF">AW11_03473</name>
</gene>
<protein>
    <submittedName>
        <fullName evidence="2">Uncharacterized protein</fullName>
    </submittedName>
</protein>
<keyword evidence="3" id="KW-1185">Reference proteome</keyword>
<comment type="caution">
    <text evidence="2">The sequence shown here is derived from an EMBL/GenBank/DDBJ whole genome shotgun (WGS) entry which is preliminary data.</text>
</comment>
<feature type="region of interest" description="Disordered" evidence="1">
    <location>
        <begin position="9"/>
        <end position="30"/>
    </location>
</feature>
<evidence type="ECO:0000256" key="1">
    <source>
        <dbReference type="SAM" id="MobiDB-lite"/>
    </source>
</evidence>
<accession>A0A011R2U9</accession>
<proteinExistence type="predicted"/>
<dbReference type="AlphaFoldDB" id="A0A011R2U9"/>